<dbReference type="SUPFAM" id="SSF103473">
    <property type="entry name" value="MFS general substrate transporter"/>
    <property type="match status" value="1"/>
</dbReference>
<name>A0A285CPE4_9BACI</name>
<evidence type="ECO:0000256" key="5">
    <source>
        <dbReference type="ARBA" id="ARBA00022989"/>
    </source>
</evidence>
<evidence type="ECO:0000313" key="10">
    <source>
        <dbReference type="EMBL" id="SNX68843.1"/>
    </source>
</evidence>
<feature type="transmembrane region" description="Helical" evidence="8">
    <location>
        <begin position="110"/>
        <end position="131"/>
    </location>
</feature>
<dbReference type="GO" id="GO:0005886">
    <property type="term" value="C:plasma membrane"/>
    <property type="evidence" value="ECO:0007669"/>
    <property type="project" value="UniProtKB-SubCell"/>
</dbReference>
<dbReference type="GO" id="GO:0022857">
    <property type="term" value="F:transmembrane transporter activity"/>
    <property type="evidence" value="ECO:0007669"/>
    <property type="project" value="InterPro"/>
</dbReference>
<dbReference type="AlphaFoldDB" id="A0A285CPE4"/>
<proteinExistence type="predicted"/>
<evidence type="ECO:0000256" key="2">
    <source>
        <dbReference type="ARBA" id="ARBA00022448"/>
    </source>
</evidence>
<dbReference type="OrthoDB" id="9781469at2"/>
<evidence type="ECO:0000259" key="9">
    <source>
        <dbReference type="PROSITE" id="PS50850"/>
    </source>
</evidence>
<keyword evidence="3" id="KW-1003">Cell membrane</keyword>
<protein>
    <submittedName>
        <fullName evidence="10">DHA2 family multidrug resistance protein-like MFS transporter</fullName>
    </submittedName>
</protein>
<evidence type="ECO:0000256" key="6">
    <source>
        <dbReference type="ARBA" id="ARBA00023136"/>
    </source>
</evidence>
<dbReference type="Pfam" id="PF07690">
    <property type="entry name" value="MFS_1"/>
    <property type="match status" value="1"/>
</dbReference>
<evidence type="ECO:0000256" key="1">
    <source>
        <dbReference type="ARBA" id="ARBA00004651"/>
    </source>
</evidence>
<feature type="transmembrane region" description="Helical" evidence="8">
    <location>
        <begin position="205"/>
        <end position="225"/>
    </location>
</feature>
<feature type="transmembrane region" description="Helical" evidence="8">
    <location>
        <begin position="309"/>
        <end position="329"/>
    </location>
</feature>
<keyword evidence="6 8" id="KW-0472">Membrane</keyword>
<keyword evidence="5 8" id="KW-1133">Transmembrane helix</keyword>
<reference evidence="10 11" key="1">
    <citation type="submission" date="2017-08" db="EMBL/GenBank/DDBJ databases">
        <authorList>
            <person name="de Groot N.N."/>
        </authorList>
    </citation>
    <scope>NUCLEOTIDE SEQUENCE [LARGE SCALE GENOMIC DNA]</scope>
    <source>
        <strain evidence="10 11">JC228</strain>
    </source>
</reference>
<keyword evidence="11" id="KW-1185">Reference proteome</keyword>
<feature type="transmembrane region" description="Helical" evidence="8">
    <location>
        <begin position="20"/>
        <end position="44"/>
    </location>
</feature>
<feature type="region of interest" description="Disordered" evidence="7">
    <location>
        <begin position="511"/>
        <end position="531"/>
    </location>
</feature>
<dbReference type="Proteomes" id="UP000219546">
    <property type="component" value="Unassembled WGS sequence"/>
</dbReference>
<feature type="transmembrane region" description="Helical" evidence="8">
    <location>
        <begin position="272"/>
        <end position="297"/>
    </location>
</feature>
<dbReference type="PANTHER" id="PTHR42718:SF47">
    <property type="entry name" value="METHYL VIOLOGEN RESISTANCE PROTEIN SMVA"/>
    <property type="match status" value="1"/>
</dbReference>
<dbReference type="InterPro" id="IPR020846">
    <property type="entry name" value="MFS_dom"/>
</dbReference>
<dbReference type="Gene3D" id="1.20.1250.20">
    <property type="entry name" value="MFS general substrate transporter like domains"/>
    <property type="match status" value="1"/>
</dbReference>
<feature type="transmembrane region" description="Helical" evidence="8">
    <location>
        <begin position="170"/>
        <end position="193"/>
    </location>
</feature>
<keyword evidence="4 8" id="KW-0812">Transmembrane</keyword>
<dbReference type="Gene3D" id="1.20.1720.10">
    <property type="entry name" value="Multidrug resistance protein D"/>
    <property type="match status" value="1"/>
</dbReference>
<evidence type="ECO:0000256" key="3">
    <source>
        <dbReference type="ARBA" id="ARBA00022475"/>
    </source>
</evidence>
<feature type="transmembrane region" description="Helical" evidence="8">
    <location>
        <begin position="409"/>
        <end position="426"/>
    </location>
</feature>
<dbReference type="InterPro" id="IPR036259">
    <property type="entry name" value="MFS_trans_sf"/>
</dbReference>
<feature type="transmembrane region" description="Helical" evidence="8">
    <location>
        <begin position="336"/>
        <end position="356"/>
    </location>
</feature>
<keyword evidence="2" id="KW-0813">Transport</keyword>
<dbReference type="RefSeq" id="WP_097157906.1">
    <property type="nucleotide sequence ID" value="NZ_JBEPMQ010000001.1"/>
</dbReference>
<evidence type="ECO:0000256" key="4">
    <source>
        <dbReference type="ARBA" id="ARBA00022692"/>
    </source>
</evidence>
<dbReference type="PROSITE" id="PS50850">
    <property type="entry name" value="MFS"/>
    <property type="match status" value="1"/>
</dbReference>
<accession>A0A285CPE4</accession>
<feature type="domain" description="Major facilitator superfamily (MFS) profile" evidence="9">
    <location>
        <begin position="19"/>
        <end position="505"/>
    </location>
</feature>
<sequence>MTNPMTGSNQQAGIREWIGLAVLVLASLLVAIDLFVLVLALPYLSADLGASSIEQLWIMDIYVFMVAGFLITMGTLGDRIGRRKLLLIGAATFGIGSLIAAFSTSPEMLIGARALLGVSGATLAPSTLALISNMFISSSQRAVAISIWMVGAMVGAAIGPLVGGVMLENFWWGSVFLLGVPAMVLLLLLGPFLLPEYRDTNAGRIDLASVFLSLAAIFPIIYGIKELSKDGWQTLSIVAIIFGLIVSAIFIRRQRALSDPLLDLHLFSSRTISTALGGQLFVPMLMGVIMLLVTQYLQLVEGLTPLRTALWMLPVVAAQIISFMMSPILARRIRPAYLIGAGLTFSVTGLLLLTQVNGASDFAILVTGYALTNFGGGPIMTLSTDMIVGSAPSEKAGLAGAMSQTSAEFGFALGLAVLGSIGTAVYRNQIADNIPVDTPPEVANAARDTLVGATEAAQKLSDPLGTELLAIAREAFTSGMNTVATVSAIMLIGVSIFTVLLLRHILPSGATHPEQDNSVPASATSTDQNPS</sequence>
<dbReference type="EMBL" id="OAOP01000002">
    <property type="protein sequence ID" value="SNX68843.1"/>
    <property type="molecule type" value="Genomic_DNA"/>
</dbReference>
<evidence type="ECO:0000256" key="8">
    <source>
        <dbReference type="SAM" id="Phobius"/>
    </source>
</evidence>
<organism evidence="10 11">
    <name type="scientific">Bacillus oleivorans</name>
    <dbReference type="NCBI Taxonomy" id="1448271"/>
    <lineage>
        <taxon>Bacteria</taxon>
        <taxon>Bacillati</taxon>
        <taxon>Bacillota</taxon>
        <taxon>Bacilli</taxon>
        <taxon>Bacillales</taxon>
        <taxon>Bacillaceae</taxon>
        <taxon>Bacillus</taxon>
    </lineage>
</organism>
<evidence type="ECO:0000313" key="11">
    <source>
        <dbReference type="Proteomes" id="UP000219546"/>
    </source>
</evidence>
<comment type="subcellular location">
    <subcellularLocation>
        <location evidence="1">Cell membrane</location>
        <topology evidence="1">Multi-pass membrane protein</topology>
    </subcellularLocation>
</comment>
<dbReference type="InterPro" id="IPR011701">
    <property type="entry name" value="MFS"/>
</dbReference>
<feature type="transmembrane region" description="Helical" evidence="8">
    <location>
        <begin position="483"/>
        <end position="502"/>
    </location>
</feature>
<feature type="compositionally biased region" description="Polar residues" evidence="7">
    <location>
        <begin position="516"/>
        <end position="531"/>
    </location>
</feature>
<gene>
    <name evidence="10" type="ORF">SAMN05877753_102757</name>
</gene>
<dbReference type="CDD" id="cd17321">
    <property type="entry name" value="MFS_MMR_MDR_like"/>
    <property type="match status" value="1"/>
</dbReference>
<feature type="transmembrane region" description="Helical" evidence="8">
    <location>
        <begin position="56"/>
        <end position="73"/>
    </location>
</feature>
<dbReference type="PANTHER" id="PTHR42718">
    <property type="entry name" value="MAJOR FACILITATOR SUPERFAMILY MULTIDRUG TRANSPORTER MFSC"/>
    <property type="match status" value="1"/>
</dbReference>
<feature type="transmembrane region" description="Helical" evidence="8">
    <location>
        <begin position="85"/>
        <end position="104"/>
    </location>
</feature>
<feature type="transmembrane region" description="Helical" evidence="8">
    <location>
        <begin position="231"/>
        <end position="251"/>
    </location>
</feature>
<evidence type="ECO:0000256" key="7">
    <source>
        <dbReference type="SAM" id="MobiDB-lite"/>
    </source>
</evidence>
<feature type="transmembrane region" description="Helical" evidence="8">
    <location>
        <begin position="143"/>
        <end position="164"/>
    </location>
</feature>